<dbReference type="Gramene" id="OB04G16700.1">
    <property type="protein sequence ID" value="OB04G16700.1"/>
    <property type="gene ID" value="OB04G16700"/>
</dbReference>
<sequence>MQGKLRRGMLTQEARGLGVVNLEKFARALRLHWYWYQWVDQTRPWMGMTLSVDSKDANLFSALIRVQIGDGRRASFWTDNWLSHAMLSQIAPTLFAKCKHKRMSVREVLTQDRWVQSIQHSINIELVEEYYGIWEKLSTTNTDDLFRDDVQDNIH</sequence>
<keyword evidence="2" id="KW-1185">Reference proteome</keyword>
<evidence type="ECO:0000313" key="1">
    <source>
        <dbReference type="EnsemblPlants" id="OB04G16700.1"/>
    </source>
</evidence>
<proteinExistence type="predicted"/>
<evidence type="ECO:0008006" key="3">
    <source>
        <dbReference type="Google" id="ProtNLM"/>
    </source>
</evidence>
<dbReference type="AlphaFoldDB" id="J3LWZ5"/>
<protein>
    <recommendedName>
        <fullName evidence="3">Reverse transcriptase zinc-binding domain-containing protein</fullName>
    </recommendedName>
</protein>
<name>J3LWZ5_ORYBR</name>
<dbReference type="STRING" id="4533.J3LWZ5"/>
<dbReference type="Proteomes" id="UP000006038">
    <property type="component" value="Chromosome 4"/>
</dbReference>
<reference evidence="1" key="1">
    <citation type="journal article" date="2013" name="Nat. Commun.">
        <title>Whole-genome sequencing of Oryza brachyantha reveals mechanisms underlying Oryza genome evolution.</title>
        <authorList>
            <person name="Chen J."/>
            <person name="Huang Q."/>
            <person name="Gao D."/>
            <person name="Wang J."/>
            <person name="Lang Y."/>
            <person name="Liu T."/>
            <person name="Li B."/>
            <person name="Bai Z."/>
            <person name="Luis Goicoechea J."/>
            <person name="Liang C."/>
            <person name="Chen C."/>
            <person name="Zhang W."/>
            <person name="Sun S."/>
            <person name="Liao Y."/>
            <person name="Zhang X."/>
            <person name="Yang L."/>
            <person name="Song C."/>
            <person name="Wang M."/>
            <person name="Shi J."/>
            <person name="Liu G."/>
            <person name="Liu J."/>
            <person name="Zhou H."/>
            <person name="Zhou W."/>
            <person name="Yu Q."/>
            <person name="An N."/>
            <person name="Chen Y."/>
            <person name="Cai Q."/>
            <person name="Wang B."/>
            <person name="Liu B."/>
            <person name="Min J."/>
            <person name="Huang Y."/>
            <person name="Wu H."/>
            <person name="Li Z."/>
            <person name="Zhang Y."/>
            <person name="Yin Y."/>
            <person name="Song W."/>
            <person name="Jiang J."/>
            <person name="Jackson S.A."/>
            <person name="Wing R.A."/>
            <person name="Wang J."/>
            <person name="Chen M."/>
        </authorList>
    </citation>
    <scope>NUCLEOTIDE SEQUENCE [LARGE SCALE GENOMIC DNA]</scope>
    <source>
        <strain evidence="1">cv. IRGC 101232</strain>
    </source>
</reference>
<dbReference type="OMA" id="QHSINIE"/>
<reference evidence="1" key="2">
    <citation type="submission" date="2013-04" db="UniProtKB">
        <authorList>
            <consortium name="EnsemblPlants"/>
        </authorList>
    </citation>
    <scope>IDENTIFICATION</scope>
</reference>
<dbReference type="HOGENOM" id="CLU_000680_15_5_1"/>
<evidence type="ECO:0000313" key="2">
    <source>
        <dbReference type="Proteomes" id="UP000006038"/>
    </source>
</evidence>
<organism evidence="1">
    <name type="scientific">Oryza brachyantha</name>
    <name type="common">malo sina</name>
    <dbReference type="NCBI Taxonomy" id="4533"/>
    <lineage>
        <taxon>Eukaryota</taxon>
        <taxon>Viridiplantae</taxon>
        <taxon>Streptophyta</taxon>
        <taxon>Embryophyta</taxon>
        <taxon>Tracheophyta</taxon>
        <taxon>Spermatophyta</taxon>
        <taxon>Magnoliopsida</taxon>
        <taxon>Liliopsida</taxon>
        <taxon>Poales</taxon>
        <taxon>Poaceae</taxon>
        <taxon>BOP clade</taxon>
        <taxon>Oryzoideae</taxon>
        <taxon>Oryzeae</taxon>
        <taxon>Oryzinae</taxon>
        <taxon>Oryza</taxon>
    </lineage>
</organism>
<accession>J3LWZ5</accession>
<gene>
    <name evidence="1" type="primary">LOC107304000</name>
</gene>
<dbReference type="EnsemblPlants" id="OB04G16700.1">
    <property type="protein sequence ID" value="OB04G16700.1"/>
    <property type="gene ID" value="OB04G16700"/>
</dbReference>